<accession>S3ZEV0</accession>
<dbReference type="Proteomes" id="UP000014629">
    <property type="component" value="Unassembled WGS sequence"/>
</dbReference>
<evidence type="ECO:0000313" key="3">
    <source>
        <dbReference type="Proteomes" id="UP000014629"/>
    </source>
</evidence>
<comment type="caution">
    <text evidence="2">The sequence shown here is derived from an EMBL/GenBank/DDBJ whole genome shotgun (WGS) entry which is preliminary data.</text>
</comment>
<reference evidence="2 3" key="1">
    <citation type="submission" date="2013-02" db="EMBL/GenBank/DDBJ databases">
        <title>Draft Genome Sequence of Streptomyces aurantiacus, Which Produces Setomimycin.</title>
        <authorList>
            <person name="Gruening B.A."/>
            <person name="Praeg A."/>
            <person name="Erxleben A."/>
            <person name="Guenther S."/>
            <person name="Mueller M."/>
        </authorList>
    </citation>
    <scope>NUCLEOTIDE SEQUENCE [LARGE SCALE GENOMIC DNA]</scope>
    <source>
        <strain evidence="2 3">JA 4570</strain>
    </source>
</reference>
<protein>
    <submittedName>
        <fullName evidence="2">Uncharacterized protein</fullName>
    </submittedName>
</protein>
<feature type="region of interest" description="Disordered" evidence="1">
    <location>
        <begin position="37"/>
        <end position="62"/>
    </location>
</feature>
<keyword evidence="3" id="KW-1185">Reference proteome</keyword>
<sequence>MSGHPRGRAGPACTFLRARRAGCGPQPCFAVRRAAVGAPRTRFRGARPTRSDTPPRPSRPVP</sequence>
<dbReference type="EMBL" id="AOPZ01000293">
    <property type="protein sequence ID" value="EPH41653.1"/>
    <property type="molecule type" value="Genomic_DNA"/>
</dbReference>
<evidence type="ECO:0000256" key="1">
    <source>
        <dbReference type="SAM" id="MobiDB-lite"/>
    </source>
</evidence>
<proteinExistence type="predicted"/>
<name>S3ZEV0_9ACTN</name>
<evidence type="ECO:0000313" key="2">
    <source>
        <dbReference type="EMBL" id="EPH41653.1"/>
    </source>
</evidence>
<dbReference type="AlphaFoldDB" id="S3ZEV0"/>
<gene>
    <name evidence="2" type="ORF">STRAU_5253</name>
</gene>
<organism evidence="2 3">
    <name type="scientific">Streptomyces aurantiacus JA 4570</name>
    <dbReference type="NCBI Taxonomy" id="1286094"/>
    <lineage>
        <taxon>Bacteria</taxon>
        <taxon>Bacillati</taxon>
        <taxon>Actinomycetota</taxon>
        <taxon>Actinomycetes</taxon>
        <taxon>Kitasatosporales</taxon>
        <taxon>Streptomycetaceae</taxon>
        <taxon>Streptomyces</taxon>
        <taxon>Streptomyces aurantiacus group</taxon>
    </lineage>
</organism>